<accession>A3AQ42</accession>
<dbReference type="Pfam" id="PF00195">
    <property type="entry name" value="Chal_sti_synt_N"/>
    <property type="match status" value="1"/>
</dbReference>
<reference evidence="2" key="2">
    <citation type="submission" date="2008-12" db="EMBL/GenBank/DDBJ databases">
        <title>Improved gene annotation of the rice (Oryza sativa) genomes.</title>
        <authorList>
            <person name="Wang J."/>
            <person name="Li R."/>
            <person name="Fan W."/>
            <person name="Huang Q."/>
            <person name="Zhang J."/>
            <person name="Zhou Y."/>
            <person name="Hu Y."/>
            <person name="Zi S."/>
            <person name="Li J."/>
            <person name="Ni P."/>
            <person name="Zheng H."/>
            <person name="Zhang Y."/>
            <person name="Zhao M."/>
            <person name="Hao Q."/>
            <person name="McDermott J."/>
            <person name="Samudrala R."/>
            <person name="Kristiansen K."/>
            <person name="Wong G.K.-S."/>
        </authorList>
    </citation>
    <scope>NUCLEOTIDE SEQUENCE</scope>
</reference>
<dbReference type="SUPFAM" id="SSF53901">
    <property type="entry name" value="Thiolase-like"/>
    <property type="match status" value="1"/>
</dbReference>
<dbReference type="AlphaFoldDB" id="A3AQ42"/>
<reference evidence="2" key="1">
    <citation type="journal article" date="2005" name="PLoS Biol.">
        <title>The genomes of Oryza sativa: a history of duplications.</title>
        <authorList>
            <person name="Yu J."/>
            <person name="Wang J."/>
            <person name="Lin W."/>
            <person name="Li S."/>
            <person name="Li H."/>
            <person name="Zhou J."/>
            <person name="Ni P."/>
            <person name="Dong W."/>
            <person name="Hu S."/>
            <person name="Zeng C."/>
            <person name="Zhang J."/>
            <person name="Zhang Y."/>
            <person name="Li R."/>
            <person name="Xu Z."/>
            <person name="Li S."/>
            <person name="Li X."/>
            <person name="Zheng H."/>
            <person name="Cong L."/>
            <person name="Lin L."/>
            <person name="Yin J."/>
            <person name="Geng J."/>
            <person name="Li G."/>
            <person name="Shi J."/>
            <person name="Liu J."/>
            <person name="Lv H."/>
            <person name="Li J."/>
            <person name="Wang J."/>
            <person name="Deng Y."/>
            <person name="Ran L."/>
            <person name="Shi X."/>
            <person name="Wang X."/>
            <person name="Wu Q."/>
            <person name="Li C."/>
            <person name="Ren X."/>
            <person name="Wang J."/>
            <person name="Wang X."/>
            <person name="Li D."/>
            <person name="Liu D."/>
            <person name="Zhang X."/>
            <person name="Ji Z."/>
            <person name="Zhao W."/>
            <person name="Sun Y."/>
            <person name="Zhang Z."/>
            <person name="Bao J."/>
            <person name="Han Y."/>
            <person name="Dong L."/>
            <person name="Ji J."/>
            <person name="Chen P."/>
            <person name="Wu S."/>
            <person name="Liu J."/>
            <person name="Xiao Y."/>
            <person name="Bu D."/>
            <person name="Tan J."/>
            <person name="Yang L."/>
            <person name="Ye C."/>
            <person name="Zhang J."/>
            <person name="Xu J."/>
            <person name="Zhou Y."/>
            <person name="Yu Y."/>
            <person name="Zhang B."/>
            <person name="Zhuang S."/>
            <person name="Wei H."/>
            <person name="Liu B."/>
            <person name="Lei M."/>
            <person name="Yu H."/>
            <person name="Li Y."/>
            <person name="Xu H."/>
            <person name="Wei S."/>
            <person name="He X."/>
            <person name="Fang L."/>
            <person name="Zhang Z."/>
            <person name="Zhang Y."/>
            <person name="Huang X."/>
            <person name="Su Z."/>
            <person name="Tong W."/>
            <person name="Li J."/>
            <person name="Tong Z."/>
            <person name="Li S."/>
            <person name="Ye J."/>
            <person name="Wang L."/>
            <person name="Fang L."/>
            <person name="Lei T."/>
            <person name="Chen C."/>
            <person name="Chen H."/>
            <person name="Xu Z."/>
            <person name="Li H."/>
            <person name="Huang H."/>
            <person name="Zhang F."/>
            <person name="Xu H."/>
            <person name="Li N."/>
            <person name="Zhao C."/>
            <person name="Li S."/>
            <person name="Dong L."/>
            <person name="Huang Y."/>
            <person name="Li L."/>
            <person name="Xi Y."/>
            <person name="Qi Q."/>
            <person name="Li W."/>
            <person name="Zhang B."/>
            <person name="Hu W."/>
            <person name="Zhang Y."/>
            <person name="Tian X."/>
            <person name="Jiao Y."/>
            <person name="Liang X."/>
            <person name="Jin J."/>
            <person name="Gao L."/>
            <person name="Zheng W."/>
            <person name="Hao B."/>
            <person name="Liu S."/>
            <person name="Wang W."/>
            <person name="Yuan L."/>
            <person name="Cao M."/>
            <person name="McDermott J."/>
            <person name="Samudrala R."/>
            <person name="Wang J."/>
            <person name="Wong G.K."/>
            <person name="Yang H."/>
        </authorList>
    </citation>
    <scope>NUCLEOTIDE SEQUENCE [LARGE SCALE GENOMIC DNA]</scope>
</reference>
<evidence type="ECO:0000313" key="2">
    <source>
        <dbReference type="EMBL" id="EAZ29431.1"/>
    </source>
</evidence>
<evidence type="ECO:0000259" key="1">
    <source>
        <dbReference type="Pfam" id="PF00195"/>
    </source>
</evidence>
<dbReference type="InterPro" id="IPR016039">
    <property type="entry name" value="Thiolase-like"/>
</dbReference>
<sequence length="63" mass="6970">MGSQEYIKQGGQQLVAAILGIGTAVPPYVLPQSSFPDYYFDISNSNHLLDLKAKFADIYLKSF</sequence>
<dbReference type="GO" id="GO:0016746">
    <property type="term" value="F:acyltransferase activity"/>
    <property type="evidence" value="ECO:0007669"/>
    <property type="project" value="InterPro"/>
</dbReference>
<dbReference type="Proteomes" id="UP000007752">
    <property type="component" value="Chromosome 4"/>
</dbReference>
<organism evidence="2">
    <name type="scientific">Oryza sativa subsp. japonica</name>
    <name type="common">Rice</name>
    <dbReference type="NCBI Taxonomy" id="39947"/>
    <lineage>
        <taxon>Eukaryota</taxon>
        <taxon>Viridiplantae</taxon>
        <taxon>Streptophyta</taxon>
        <taxon>Embryophyta</taxon>
        <taxon>Tracheophyta</taxon>
        <taxon>Spermatophyta</taxon>
        <taxon>Magnoliopsida</taxon>
        <taxon>Liliopsida</taxon>
        <taxon>Poales</taxon>
        <taxon>Poaceae</taxon>
        <taxon>BOP clade</taxon>
        <taxon>Oryzoideae</taxon>
        <taxon>Oryzeae</taxon>
        <taxon>Oryzinae</taxon>
        <taxon>Oryza</taxon>
        <taxon>Oryza sativa</taxon>
    </lineage>
</organism>
<dbReference type="Gene3D" id="3.40.47.10">
    <property type="match status" value="1"/>
</dbReference>
<proteinExistence type="predicted"/>
<protein>
    <recommendedName>
        <fullName evidence="1">Chalcone/stilbene synthase N-terminal domain-containing protein</fullName>
    </recommendedName>
</protein>
<feature type="domain" description="Chalcone/stilbene synthase N-terminal" evidence="1">
    <location>
        <begin position="15"/>
        <end position="59"/>
    </location>
</feature>
<dbReference type="EMBL" id="CM000141">
    <property type="protein sequence ID" value="EAZ29431.1"/>
    <property type="molecule type" value="Genomic_DNA"/>
</dbReference>
<gene>
    <name evidence="2" type="ORF">OsJ_13505</name>
</gene>
<name>A3AQ42_ORYSJ</name>
<dbReference type="InterPro" id="IPR001099">
    <property type="entry name" value="Chalcone/stilbene_synt_N"/>
</dbReference>